<feature type="region of interest" description="Disordered" evidence="1">
    <location>
        <begin position="148"/>
        <end position="227"/>
    </location>
</feature>
<evidence type="ECO:0008006" key="5">
    <source>
        <dbReference type="Google" id="ProtNLM"/>
    </source>
</evidence>
<evidence type="ECO:0000313" key="4">
    <source>
        <dbReference type="Proteomes" id="UP000282184"/>
    </source>
</evidence>
<keyword evidence="2" id="KW-0732">Signal</keyword>
<dbReference type="Proteomes" id="UP000282184">
    <property type="component" value="Unassembled WGS sequence"/>
</dbReference>
<evidence type="ECO:0000256" key="2">
    <source>
        <dbReference type="SAM" id="SignalP"/>
    </source>
</evidence>
<feature type="compositionally biased region" description="Low complexity" evidence="1">
    <location>
        <begin position="148"/>
        <end position="182"/>
    </location>
</feature>
<dbReference type="PROSITE" id="PS51257">
    <property type="entry name" value="PROKAR_LIPOPROTEIN"/>
    <property type="match status" value="1"/>
</dbReference>
<feature type="signal peptide" evidence="2">
    <location>
        <begin position="1"/>
        <end position="25"/>
    </location>
</feature>
<evidence type="ECO:0000313" key="3">
    <source>
        <dbReference type="EMBL" id="RTQ50817.1"/>
    </source>
</evidence>
<dbReference type="EMBL" id="RXOF01000004">
    <property type="protein sequence ID" value="RTQ50817.1"/>
    <property type="molecule type" value="Genomic_DNA"/>
</dbReference>
<gene>
    <name evidence="3" type="ORF">EJV47_09355</name>
</gene>
<keyword evidence="4" id="KW-1185">Reference proteome</keyword>
<feature type="chain" id="PRO_5018529097" description="Lipoprotein" evidence="2">
    <location>
        <begin position="26"/>
        <end position="227"/>
    </location>
</feature>
<protein>
    <recommendedName>
        <fullName evidence="5">Lipoprotein</fullName>
    </recommendedName>
</protein>
<name>A0A3S0JBD8_9BACT</name>
<sequence>MKKYLMLLSCAGVLTMVSCSQDKSADTATTDTTTTTTDATGSAAMGGYSDADYNSRADRISSDMATRMKLDEATRAKVRTAYYNRSKRLGELHSKYTTDTTGMAAEMRSVYSDTDTEMKSIFTDPAQYSTYESARGEYMEDRYMSTDGAMSDGSSMSTDGSMSSDMNGTSTGSTGTSMGADTDPAKVKVQRDGDVKIKDTDGSKTKIDADDATVKDKPAAGGKTVIK</sequence>
<evidence type="ECO:0000256" key="1">
    <source>
        <dbReference type="SAM" id="MobiDB-lite"/>
    </source>
</evidence>
<comment type="caution">
    <text evidence="3">The sequence shown here is derived from an EMBL/GenBank/DDBJ whole genome shotgun (WGS) entry which is preliminary data.</text>
</comment>
<accession>A0A3S0JBD8</accession>
<proteinExistence type="predicted"/>
<reference evidence="3 4" key="1">
    <citation type="submission" date="2018-12" db="EMBL/GenBank/DDBJ databases">
        <title>Hymenobacter gummosus sp. nov., isolated from a spring.</title>
        <authorList>
            <person name="Nie L."/>
        </authorList>
    </citation>
    <scope>NUCLEOTIDE SEQUENCE [LARGE SCALE GENOMIC DNA]</scope>
    <source>
        <strain evidence="3 4">KCTC 52166</strain>
    </source>
</reference>
<feature type="compositionally biased region" description="Basic and acidic residues" evidence="1">
    <location>
        <begin position="183"/>
        <end position="218"/>
    </location>
</feature>
<dbReference type="RefSeq" id="WP_126692882.1">
    <property type="nucleotide sequence ID" value="NZ_RXOF01000004.1"/>
</dbReference>
<organism evidence="3 4">
    <name type="scientific">Hymenobacter gummosus</name>
    <dbReference type="NCBI Taxonomy" id="1776032"/>
    <lineage>
        <taxon>Bacteria</taxon>
        <taxon>Pseudomonadati</taxon>
        <taxon>Bacteroidota</taxon>
        <taxon>Cytophagia</taxon>
        <taxon>Cytophagales</taxon>
        <taxon>Hymenobacteraceae</taxon>
        <taxon>Hymenobacter</taxon>
    </lineage>
</organism>
<dbReference type="OrthoDB" id="883400at2"/>
<dbReference type="AlphaFoldDB" id="A0A3S0JBD8"/>